<keyword evidence="1 5" id="KW-0963">Cytoplasm</keyword>
<comment type="subcellular location">
    <subcellularLocation>
        <location evidence="5">Cytoplasm</location>
    </subcellularLocation>
</comment>
<keyword evidence="2 5" id="KW-0690">Ribosome biogenesis</keyword>
<evidence type="ECO:0000256" key="4">
    <source>
        <dbReference type="ARBA" id="ARBA00023186"/>
    </source>
</evidence>
<name>A0A9D1SBX8_9PROT</name>
<keyword evidence="4 5" id="KW-0143">Chaperone</keyword>
<gene>
    <name evidence="5 8" type="primary">rimM</name>
    <name evidence="8" type="ORF">IAD20_07785</name>
</gene>
<evidence type="ECO:0000313" key="9">
    <source>
        <dbReference type="Proteomes" id="UP000824107"/>
    </source>
</evidence>
<evidence type="ECO:0000259" key="7">
    <source>
        <dbReference type="Pfam" id="PF24986"/>
    </source>
</evidence>
<sequence>MTKKNRICLGAVAGVHGIKGEVKVKSFTEVDSDLDKYGLVENEAGDRRFELKVVGHSKELLRVKIKGVDDRNEAEKLIGTAFFVDRSVLPELSEEDEYYEADLIGLDVKTPQNSETAGTVAGLYNFGAGEILEIKVKATGKLEMIPFNRQYVPEVNVKDGYIIVESVLLNFMEDEEDGEGDEG</sequence>
<dbReference type="InterPro" id="IPR002676">
    <property type="entry name" value="RimM_N"/>
</dbReference>
<comment type="caution">
    <text evidence="8">The sequence shown here is derived from an EMBL/GenBank/DDBJ whole genome shotgun (WGS) entry which is preliminary data.</text>
</comment>
<dbReference type="Gene3D" id="2.40.30.60">
    <property type="entry name" value="RimM"/>
    <property type="match status" value="1"/>
</dbReference>
<dbReference type="InterPro" id="IPR011961">
    <property type="entry name" value="RimM"/>
</dbReference>
<keyword evidence="3 5" id="KW-0698">rRNA processing</keyword>
<dbReference type="SUPFAM" id="SSF50447">
    <property type="entry name" value="Translation proteins"/>
    <property type="match status" value="1"/>
</dbReference>
<dbReference type="InterPro" id="IPR036976">
    <property type="entry name" value="RimM_N_sf"/>
</dbReference>
<evidence type="ECO:0000256" key="1">
    <source>
        <dbReference type="ARBA" id="ARBA00022490"/>
    </source>
</evidence>
<dbReference type="HAMAP" id="MF_00014">
    <property type="entry name" value="Ribosome_mat_RimM"/>
    <property type="match status" value="1"/>
</dbReference>
<dbReference type="InterPro" id="IPR011033">
    <property type="entry name" value="PRC_barrel-like_sf"/>
</dbReference>
<dbReference type="GO" id="GO:0006364">
    <property type="term" value="P:rRNA processing"/>
    <property type="evidence" value="ECO:0007669"/>
    <property type="project" value="UniProtKB-UniRule"/>
</dbReference>
<proteinExistence type="inferred from homology"/>
<dbReference type="Proteomes" id="UP000824107">
    <property type="component" value="Unassembled WGS sequence"/>
</dbReference>
<dbReference type="PANTHER" id="PTHR33692">
    <property type="entry name" value="RIBOSOME MATURATION FACTOR RIMM"/>
    <property type="match status" value="1"/>
</dbReference>
<reference evidence="8" key="2">
    <citation type="journal article" date="2021" name="PeerJ">
        <title>Extensive microbial diversity within the chicken gut microbiome revealed by metagenomics and culture.</title>
        <authorList>
            <person name="Gilroy R."/>
            <person name="Ravi A."/>
            <person name="Getino M."/>
            <person name="Pursley I."/>
            <person name="Horton D.L."/>
            <person name="Alikhan N.F."/>
            <person name="Baker D."/>
            <person name="Gharbi K."/>
            <person name="Hall N."/>
            <person name="Watson M."/>
            <person name="Adriaenssens E.M."/>
            <person name="Foster-Nyarko E."/>
            <person name="Jarju S."/>
            <person name="Secka A."/>
            <person name="Antonio M."/>
            <person name="Oren A."/>
            <person name="Chaudhuri R.R."/>
            <person name="La Ragione R."/>
            <person name="Hildebrand F."/>
            <person name="Pallen M.J."/>
        </authorList>
    </citation>
    <scope>NUCLEOTIDE SEQUENCE</scope>
    <source>
        <strain evidence="8">ChiW3-316</strain>
    </source>
</reference>
<dbReference type="Pfam" id="PF01782">
    <property type="entry name" value="RimM"/>
    <property type="match status" value="1"/>
</dbReference>
<dbReference type="Gene3D" id="2.30.30.240">
    <property type="entry name" value="PRC-barrel domain"/>
    <property type="match status" value="1"/>
</dbReference>
<dbReference type="SUPFAM" id="SSF50346">
    <property type="entry name" value="PRC-barrel domain"/>
    <property type="match status" value="1"/>
</dbReference>
<dbReference type="GO" id="GO:0005840">
    <property type="term" value="C:ribosome"/>
    <property type="evidence" value="ECO:0007669"/>
    <property type="project" value="InterPro"/>
</dbReference>
<dbReference type="PANTHER" id="PTHR33692:SF1">
    <property type="entry name" value="RIBOSOME MATURATION FACTOR RIMM"/>
    <property type="match status" value="1"/>
</dbReference>
<dbReference type="NCBIfam" id="TIGR02273">
    <property type="entry name" value="16S_RimM"/>
    <property type="match status" value="1"/>
</dbReference>
<comment type="function">
    <text evidence="5">An accessory protein needed during the final step in the assembly of 30S ribosomal subunit, possibly for assembly of the head region. Essential for efficient processing of 16S rRNA. May be needed both before and after RbfA during the maturation of 16S rRNA. It has affinity for free ribosomal 30S subunits but not for 70S ribosomes.</text>
</comment>
<dbReference type="InterPro" id="IPR056792">
    <property type="entry name" value="PRC_RimM"/>
</dbReference>
<comment type="domain">
    <text evidence="5">The PRC barrel domain binds ribosomal protein uS19.</text>
</comment>
<accession>A0A9D1SBX8</accession>
<dbReference type="GO" id="GO:0042274">
    <property type="term" value="P:ribosomal small subunit biogenesis"/>
    <property type="evidence" value="ECO:0007669"/>
    <property type="project" value="UniProtKB-UniRule"/>
</dbReference>
<dbReference type="InterPro" id="IPR009000">
    <property type="entry name" value="Transl_B-barrel_sf"/>
</dbReference>
<organism evidence="8 9">
    <name type="scientific">Candidatus Scatocola faecipullorum</name>
    <dbReference type="NCBI Taxonomy" id="2840917"/>
    <lineage>
        <taxon>Bacteria</taxon>
        <taxon>Pseudomonadati</taxon>
        <taxon>Pseudomonadota</taxon>
        <taxon>Alphaproteobacteria</taxon>
        <taxon>Rhodospirillales</taxon>
        <taxon>Rhodospirillaceae</taxon>
        <taxon>Rhodospirillaceae incertae sedis</taxon>
        <taxon>Candidatus Scatocola</taxon>
    </lineage>
</organism>
<dbReference type="GO" id="GO:0005737">
    <property type="term" value="C:cytoplasm"/>
    <property type="evidence" value="ECO:0007669"/>
    <property type="project" value="UniProtKB-SubCell"/>
</dbReference>
<evidence type="ECO:0000313" key="8">
    <source>
        <dbReference type="EMBL" id="HIU53962.1"/>
    </source>
</evidence>
<evidence type="ECO:0000256" key="2">
    <source>
        <dbReference type="ARBA" id="ARBA00022517"/>
    </source>
</evidence>
<reference evidence="8" key="1">
    <citation type="submission" date="2020-10" db="EMBL/GenBank/DDBJ databases">
        <authorList>
            <person name="Gilroy R."/>
        </authorList>
    </citation>
    <scope>NUCLEOTIDE SEQUENCE</scope>
    <source>
        <strain evidence="8">ChiW3-316</strain>
    </source>
</reference>
<feature type="domain" description="RimM N-terminal" evidence="6">
    <location>
        <begin position="9"/>
        <end position="87"/>
    </location>
</feature>
<dbReference type="GO" id="GO:0043022">
    <property type="term" value="F:ribosome binding"/>
    <property type="evidence" value="ECO:0007669"/>
    <property type="project" value="InterPro"/>
</dbReference>
<comment type="subunit">
    <text evidence="5">Binds ribosomal protein uS19.</text>
</comment>
<dbReference type="EMBL" id="DVNC01000053">
    <property type="protein sequence ID" value="HIU53962.1"/>
    <property type="molecule type" value="Genomic_DNA"/>
</dbReference>
<protein>
    <recommendedName>
        <fullName evidence="5">Ribosome maturation factor RimM</fullName>
    </recommendedName>
</protein>
<evidence type="ECO:0000256" key="3">
    <source>
        <dbReference type="ARBA" id="ARBA00022552"/>
    </source>
</evidence>
<evidence type="ECO:0000256" key="5">
    <source>
        <dbReference type="HAMAP-Rule" id="MF_00014"/>
    </source>
</evidence>
<dbReference type="Pfam" id="PF24986">
    <property type="entry name" value="PRC_RimM"/>
    <property type="match status" value="1"/>
</dbReference>
<evidence type="ECO:0000259" key="6">
    <source>
        <dbReference type="Pfam" id="PF01782"/>
    </source>
</evidence>
<dbReference type="AlphaFoldDB" id="A0A9D1SBX8"/>
<comment type="similarity">
    <text evidence="5">Belongs to the RimM family.</text>
</comment>
<feature type="domain" description="Ribosome maturation factor RimM PRC barrel" evidence="7">
    <location>
        <begin position="102"/>
        <end position="165"/>
    </location>
</feature>